<dbReference type="SUPFAM" id="SSF52402">
    <property type="entry name" value="Adenine nucleotide alpha hydrolases-like"/>
    <property type="match status" value="2"/>
</dbReference>
<feature type="domain" description="UspA" evidence="1">
    <location>
        <begin position="206"/>
        <end position="268"/>
    </location>
</feature>
<keyword evidence="3" id="KW-1185">Reference proteome</keyword>
<dbReference type="Proteomes" id="UP001596036">
    <property type="component" value="Unassembled WGS sequence"/>
</dbReference>
<dbReference type="InterPro" id="IPR006016">
    <property type="entry name" value="UspA"/>
</dbReference>
<dbReference type="CDD" id="cd00293">
    <property type="entry name" value="USP-like"/>
    <property type="match status" value="1"/>
</dbReference>
<dbReference type="Gene3D" id="3.40.50.12370">
    <property type="match status" value="1"/>
</dbReference>
<reference evidence="3" key="1">
    <citation type="journal article" date="2019" name="Int. J. Syst. Evol. Microbiol.">
        <title>The Global Catalogue of Microorganisms (GCM) 10K type strain sequencing project: providing services to taxonomists for standard genome sequencing and annotation.</title>
        <authorList>
            <consortium name="The Broad Institute Genomics Platform"/>
            <consortium name="The Broad Institute Genome Sequencing Center for Infectious Disease"/>
            <person name="Wu L."/>
            <person name="Ma J."/>
        </authorList>
    </citation>
    <scope>NUCLEOTIDE SEQUENCE [LARGE SCALE GENOMIC DNA]</scope>
    <source>
        <strain evidence="3">KACC 11407</strain>
    </source>
</reference>
<dbReference type="EMBL" id="JBHSNM010000001">
    <property type="protein sequence ID" value="MFC5568647.1"/>
    <property type="molecule type" value="Genomic_DNA"/>
</dbReference>
<evidence type="ECO:0000313" key="3">
    <source>
        <dbReference type="Proteomes" id="UP001596036"/>
    </source>
</evidence>
<protein>
    <submittedName>
        <fullName evidence="2">Universal stress protein</fullName>
    </submittedName>
</protein>
<comment type="caution">
    <text evidence="2">The sequence shown here is derived from an EMBL/GenBank/DDBJ whole genome shotgun (WGS) entry which is preliminary data.</text>
</comment>
<organism evidence="2 3">
    <name type="scientific">Lysobacter yangpyeongensis</name>
    <dbReference type="NCBI Taxonomy" id="346182"/>
    <lineage>
        <taxon>Bacteria</taxon>
        <taxon>Pseudomonadati</taxon>
        <taxon>Pseudomonadota</taxon>
        <taxon>Gammaproteobacteria</taxon>
        <taxon>Lysobacterales</taxon>
        <taxon>Lysobacteraceae</taxon>
        <taxon>Lysobacter</taxon>
    </lineage>
</organism>
<dbReference type="Pfam" id="PF00582">
    <property type="entry name" value="Usp"/>
    <property type="match status" value="1"/>
</dbReference>
<proteinExistence type="predicted"/>
<sequence length="271" mass="29617">MDLLVRATRYPDWDPGVVFATRLAGQLRAGLTTLHVVEGGIPPVWEYDAGLLYAEYLRAIDEQLRDARAAGPAFEAWAGSLGAVAPRWLVTHGQVGDALDYAGNWHDLVVLARDAADPWGSPAALASIVLHVGQPCLVVPPGRTELKLECIAVAWNGSIEAIRALHGALPLLRRAQRIVLLMGQRKTLLASVPSPEFALEAWCRRHELAVEFEVLDEEADKGAPIHDAARAAYADLLVMGAYGRSRFSERVLGGVTRYMLQQDDLPLLLRH</sequence>
<gene>
    <name evidence="2" type="ORF">ACFPN1_01040</name>
</gene>
<dbReference type="RefSeq" id="WP_386752240.1">
    <property type="nucleotide sequence ID" value="NZ_JBHSNM010000001.1"/>
</dbReference>
<accession>A0ABW0SIH9</accession>
<name>A0ABW0SIH9_9GAMM</name>
<evidence type="ECO:0000259" key="1">
    <source>
        <dbReference type="Pfam" id="PF00582"/>
    </source>
</evidence>
<evidence type="ECO:0000313" key="2">
    <source>
        <dbReference type="EMBL" id="MFC5568647.1"/>
    </source>
</evidence>